<dbReference type="Pfam" id="PF00583">
    <property type="entry name" value="Acetyltransf_1"/>
    <property type="match status" value="1"/>
</dbReference>
<accession>A0A318TAS0</accession>
<keyword evidence="3" id="KW-1185">Reference proteome</keyword>
<name>A0A318TAS0_9RHOB</name>
<dbReference type="InterPro" id="IPR000182">
    <property type="entry name" value="GNAT_dom"/>
</dbReference>
<dbReference type="CDD" id="cd04301">
    <property type="entry name" value="NAT_SF"/>
    <property type="match status" value="1"/>
</dbReference>
<dbReference type="EMBL" id="QJTE01000001">
    <property type="protein sequence ID" value="PYE85408.1"/>
    <property type="molecule type" value="Genomic_DNA"/>
</dbReference>
<dbReference type="AlphaFoldDB" id="A0A318TAS0"/>
<keyword evidence="2" id="KW-0808">Transferase</keyword>
<evidence type="ECO:0000259" key="1">
    <source>
        <dbReference type="PROSITE" id="PS51186"/>
    </source>
</evidence>
<dbReference type="Gene3D" id="3.40.630.30">
    <property type="match status" value="1"/>
</dbReference>
<evidence type="ECO:0000313" key="3">
    <source>
        <dbReference type="Proteomes" id="UP000248311"/>
    </source>
</evidence>
<dbReference type="RefSeq" id="WP_110812477.1">
    <property type="nucleotide sequence ID" value="NZ_QJTE01000001.1"/>
</dbReference>
<dbReference type="GO" id="GO:0016747">
    <property type="term" value="F:acyltransferase activity, transferring groups other than amino-acyl groups"/>
    <property type="evidence" value="ECO:0007669"/>
    <property type="project" value="InterPro"/>
</dbReference>
<proteinExistence type="predicted"/>
<sequence length="159" mass="16654">MDQDSKPRLVEAVSADYQLLEDGRAPHGLTLPEGGAMPREAAKALALLCGRLKADPGWGSYLIVSEGMVAGAIGLLREPQGGSGEFGFEVAEGLRRRGIGAAALDEFLSIARSNGLDQLNALTRPDNSVSASMLESAGFTCDGGDPLRWRLQLAQSDAA</sequence>
<dbReference type="PROSITE" id="PS51186">
    <property type="entry name" value="GNAT"/>
    <property type="match status" value="1"/>
</dbReference>
<reference evidence="2 3" key="1">
    <citation type="submission" date="2018-06" db="EMBL/GenBank/DDBJ databases">
        <title>Genomic Encyclopedia of Type Strains, Phase III (KMG-III): the genomes of soil and plant-associated and newly described type strains.</title>
        <authorList>
            <person name="Whitman W."/>
        </authorList>
    </citation>
    <scope>NUCLEOTIDE SEQUENCE [LARGE SCALE GENOMIC DNA]</scope>
    <source>
        <strain evidence="2 3">CECT 9025</strain>
    </source>
</reference>
<protein>
    <submittedName>
        <fullName evidence="2">RimJ/RimL family protein N-acetyltransferase</fullName>
    </submittedName>
</protein>
<organism evidence="2 3">
    <name type="scientific">Pseudoroseicyclus aestuarii</name>
    <dbReference type="NCBI Taxonomy" id="1795041"/>
    <lineage>
        <taxon>Bacteria</taxon>
        <taxon>Pseudomonadati</taxon>
        <taxon>Pseudomonadota</taxon>
        <taxon>Alphaproteobacteria</taxon>
        <taxon>Rhodobacterales</taxon>
        <taxon>Paracoccaceae</taxon>
        <taxon>Pseudoroseicyclus</taxon>
    </lineage>
</organism>
<evidence type="ECO:0000313" key="2">
    <source>
        <dbReference type="EMBL" id="PYE85408.1"/>
    </source>
</evidence>
<dbReference type="InterPro" id="IPR016181">
    <property type="entry name" value="Acyl_CoA_acyltransferase"/>
</dbReference>
<dbReference type="OrthoDB" id="5295305at2"/>
<feature type="domain" description="N-acetyltransferase" evidence="1">
    <location>
        <begin position="1"/>
        <end position="158"/>
    </location>
</feature>
<dbReference type="SUPFAM" id="SSF55729">
    <property type="entry name" value="Acyl-CoA N-acyltransferases (Nat)"/>
    <property type="match status" value="1"/>
</dbReference>
<dbReference type="Proteomes" id="UP000248311">
    <property type="component" value="Unassembled WGS sequence"/>
</dbReference>
<comment type="caution">
    <text evidence="2">The sequence shown here is derived from an EMBL/GenBank/DDBJ whole genome shotgun (WGS) entry which is preliminary data.</text>
</comment>
<gene>
    <name evidence="2" type="ORF">DFP88_10173</name>
</gene>